<dbReference type="AlphaFoldDB" id="A0A914Y2Y3"/>
<sequence length="379" mass="43812">MNPPEGYTFKILSLFADSKVLIVANDEKQYIQSHLPFYFNTTNLTLACTANYENALFTDKTFLARISIVNLKRSESNDYCTFNETSSTWSSPPNKYTTKVKCQKYFTIVPGHQLYADVTSLETTGVTDIETFIDVLRYYVDEDLLYPVPFAHTGLYAFSPFNNNDTKRNITFEYTSDESLIYQGFSITFKDFVFPDFDERYSASIQITSDKHVLINTDGIYKRIWEGRHQKALILSNRNTTLIFKSSSKSMGYISVPIGSLRLWATSFNDEPLYIFKSDEILGNQVLTIELSEELKAKNETLEMFYETSNAKHFLHCLTFYKEETMETIIKINLINSDFVINSGITIYKYAECEKDLTKLFVRGKTITQTHWIHGKEKV</sequence>
<evidence type="ECO:0000313" key="1">
    <source>
        <dbReference type="Proteomes" id="UP000887577"/>
    </source>
</evidence>
<reference evidence="2" key="1">
    <citation type="submission" date="2022-11" db="UniProtKB">
        <authorList>
            <consortium name="WormBaseParasite"/>
        </authorList>
    </citation>
    <scope>IDENTIFICATION</scope>
</reference>
<dbReference type="Proteomes" id="UP000887577">
    <property type="component" value="Unplaced"/>
</dbReference>
<name>A0A914Y2Y3_9BILA</name>
<evidence type="ECO:0000313" key="2">
    <source>
        <dbReference type="WBParaSite" id="PSU_v2.g13808.t1"/>
    </source>
</evidence>
<dbReference type="WBParaSite" id="PSU_v2.g13808.t1">
    <property type="protein sequence ID" value="PSU_v2.g13808.t1"/>
    <property type="gene ID" value="PSU_v2.g13808"/>
</dbReference>
<organism evidence="1 2">
    <name type="scientific">Panagrolaimus superbus</name>
    <dbReference type="NCBI Taxonomy" id="310955"/>
    <lineage>
        <taxon>Eukaryota</taxon>
        <taxon>Metazoa</taxon>
        <taxon>Ecdysozoa</taxon>
        <taxon>Nematoda</taxon>
        <taxon>Chromadorea</taxon>
        <taxon>Rhabditida</taxon>
        <taxon>Tylenchina</taxon>
        <taxon>Panagrolaimomorpha</taxon>
        <taxon>Panagrolaimoidea</taxon>
        <taxon>Panagrolaimidae</taxon>
        <taxon>Panagrolaimus</taxon>
    </lineage>
</organism>
<proteinExistence type="predicted"/>
<protein>
    <submittedName>
        <fullName evidence="2">Uncharacterized protein</fullName>
    </submittedName>
</protein>
<keyword evidence="1" id="KW-1185">Reference proteome</keyword>
<accession>A0A914Y2Y3</accession>